<dbReference type="InterPro" id="IPR020019">
    <property type="entry name" value="AcTrfase_PglD-like"/>
</dbReference>
<dbReference type="Gene3D" id="3.40.50.720">
    <property type="entry name" value="NAD(P)-binding Rossmann-like Domain"/>
    <property type="match status" value="1"/>
</dbReference>
<comment type="similarity">
    <text evidence="1">Belongs to the transferase hexapeptide repeat family.</text>
</comment>
<dbReference type="SUPFAM" id="SSF51161">
    <property type="entry name" value="Trimeric LpxA-like enzymes"/>
    <property type="match status" value="1"/>
</dbReference>
<organism evidence="2 3">
    <name type="scientific">Aquamicrobium zhengzhouense</name>
    <dbReference type="NCBI Taxonomy" id="2781738"/>
    <lineage>
        <taxon>Bacteria</taxon>
        <taxon>Pseudomonadati</taxon>
        <taxon>Pseudomonadota</taxon>
        <taxon>Alphaproteobacteria</taxon>
        <taxon>Hyphomicrobiales</taxon>
        <taxon>Phyllobacteriaceae</taxon>
        <taxon>Aquamicrobium</taxon>
    </lineage>
</organism>
<evidence type="ECO:0000313" key="3">
    <source>
        <dbReference type="Proteomes" id="UP000601789"/>
    </source>
</evidence>
<accession>A0ABS0SER5</accession>
<dbReference type="RefSeq" id="WP_198477186.1">
    <property type="nucleotide sequence ID" value="NZ_JADGMQ010000010.1"/>
</dbReference>
<dbReference type="EMBL" id="JADGMQ010000010">
    <property type="protein sequence ID" value="MBI1621721.1"/>
    <property type="molecule type" value="Genomic_DNA"/>
</dbReference>
<dbReference type="NCBIfam" id="TIGR03570">
    <property type="entry name" value="NeuD_NnaD"/>
    <property type="match status" value="1"/>
</dbReference>
<dbReference type="InterPro" id="IPR011004">
    <property type="entry name" value="Trimer_LpxA-like_sf"/>
</dbReference>
<proteinExistence type="inferred from homology"/>
<sequence>MSQTQLVVLGASGNALDALDALQAEHEVVGFIDDDETRQGQSIEGIPILSRTALAKFPQAQAVALIGSEKSFAKRQQIIDGFGIATGRFSTILHPRAYVSRQAVLGNGVVVLPGVVIPSNARIGNHVLILPNTVIHHDSVVEDYSIIGAGVIIAGHVHIGASCYVGSGSTIKNNVTIGPRSLVGMGANVTKSFGNEMVLVGNPAREMKRGEEKVEPPPPPV</sequence>
<gene>
    <name evidence="2" type="ORF">IOD40_13755</name>
</gene>
<dbReference type="PANTHER" id="PTHR43300:SF7">
    <property type="entry name" value="UDP-N-ACETYLBACILLOSAMINE N-ACETYLTRANSFERASE"/>
    <property type="match status" value="1"/>
</dbReference>
<evidence type="ECO:0000313" key="2">
    <source>
        <dbReference type="EMBL" id="MBI1621721.1"/>
    </source>
</evidence>
<dbReference type="Proteomes" id="UP000601789">
    <property type="component" value="Unassembled WGS sequence"/>
</dbReference>
<dbReference type="Pfam" id="PF00132">
    <property type="entry name" value="Hexapep"/>
    <property type="match status" value="2"/>
</dbReference>
<dbReference type="InterPro" id="IPR001451">
    <property type="entry name" value="Hexapep"/>
</dbReference>
<comment type="caution">
    <text evidence="2">The sequence shown here is derived from an EMBL/GenBank/DDBJ whole genome shotgun (WGS) entry which is preliminary data.</text>
</comment>
<reference evidence="2 3" key="1">
    <citation type="submission" date="2020-10" db="EMBL/GenBank/DDBJ databases">
        <title>Aquamicrobium zhengzhouensis sp. nov., a exopolysaccharide producing bacterium isolated from farmland soil.</title>
        <authorList>
            <person name="Wang X."/>
        </authorList>
    </citation>
    <scope>NUCLEOTIDE SEQUENCE [LARGE SCALE GENOMIC DNA]</scope>
    <source>
        <strain evidence="3">cd-1</strain>
    </source>
</reference>
<dbReference type="CDD" id="cd03360">
    <property type="entry name" value="LbH_AT_putative"/>
    <property type="match status" value="1"/>
</dbReference>
<dbReference type="PANTHER" id="PTHR43300">
    <property type="entry name" value="ACETYLTRANSFERASE"/>
    <property type="match status" value="1"/>
</dbReference>
<keyword evidence="3" id="KW-1185">Reference proteome</keyword>
<dbReference type="Gene3D" id="2.160.10.10">
    <property type="entry name" value="Hexapeptide repeat proteins"/>
    <property type="match status" value="2"/>
</dbReference>
<dbReference type="InterPro" id="IPR050179">
    <property type="entry name" value="Trans_hexapeptide_repeat"/>
</dbReference>
<evidence type="ECO:0000256" key="1">
    <source>
        <dbReference type="ARBA" id="ARBA00007274"/>
    </source>
</evidence>
<protein>
    <submittedName>
        <fullName evidence="2">NeuD/PglB/VioB family sugar acetyltransferase</fullName>
    </submittedName>
</protein>
<name>A0ABS0SER5_9HYPH</name>